<evidence type="ECO:0000256" key="7">
    <source>
        <dbReference type="SAM" id="Phobius"/>
    </source>
</evidence>
<keyword evidence="7" id="KW-1133">Transmembrane helix</keyword>
<feature type="compositionally biased region" description="Polar residues" evidence="6">
    <location>
        <begin position="287"/>
        <end position="303"/>
    </location>
</feature>
<organism evidence="9 10">
    <name type="scientific">Characodon lateralis</name>
    <dbReference type="NCBI Taxonomy" id="208331"/>
    <lineage>
        <taxon>Eukaryota</taxon>
        <taxon>Metazoa</taxon>
        <taxon>Chordata</taxon>
        <taxon>Craniata</taxon>
        <taxon>Vertebrata</taxon>
        <taxon>Euteleostomi</taxon>
        <taxon>Actinopterygii</taxon>
        <taxon>Neopterygii</taxon>
        <taxon>Teleostei</taxon>
        <taxon>Neoteleostei</taxon>
        <taxon>Acanthomorphata</taxon>
        <taxon>Ovalentaria</taxon>
        <taxon>Atherinomorphae</taxon>
        <taxon>Cyprinodontiformes</taxon>
        <taxon>Goodeidae</taxon>
        <taxon>Characodon</taxon>
    </lineage>
</organism>
<feature type="compositionally biased region" description="Basic and acidic residues" evidence="6">
    <location>
        <begin position="564"/>
        <end position="575"/>
    </location>
</feature>
<accession>A0ABU7CPC8</accession>
<dbReference type="CDD" id="cd08811">
    <property type="entry name" value="CARD_IPS1"/>
    <property type="match status" value="1"/>
</dbReference>
<evidence type="ECO:0000313" key="10">
    <source>
        <dbReference type="Proteomes" id="UP001352852"/>
    </source>
</evidence>
<keyword evidence="5" id="KW-0391">Immunity</keyword>
<dbReference type="InterPro" id="IPR031964">
    <property type="entry name" value="CARD_dom"/>
</dbReference>
<keyword evidence="7" id="KW-0472">Membrane</keyword>
<dbReference type="Gene3D" id="1.10.533.10">
    <property type="entry name" value="Death Domain, Fas"/>
    <property type="match status" value="1"/>
</dbReference>
<feature type="compositionally biased region" description="Polar residues" evidence="6">
    <location>
        <begin position="394"/>
        <end position="418"/>
    </location>
</feature>
<keyword evidence="3" id="KW-0399">Innate immunity</keyword>
<proteinExistence type="predicted"/>
<dbReference type="InterPro" id="IPR011029">
    <property type="entry name" value="DEATH-like_dom_sf"/>
</dbReference>
<dbReference type="Pfam" id="PF16739">
    <property type="entry name" value="CARD_2"/>
    <property type="match status" value="1"/>
</dbReference>
<name>A0ABU7CPC8_9TELE</name>
<feature type="transmembrane region" description="Helical" evidence="7">
    <location>
        <begin position="580"/>
        <end position="597"/>
    </location>
</feature>
<feature type="region of interest" description="Disordered" evidence="6">
    <location>
        <begin position="536"/>
        <end position="575"/>
    </location>
</feature>
<evidence type="ECO:0000256" key="4">
    <source>
        <dbReference type="ARBA" id="ARBA00022843"/>
    </source>
</evidence>
<feature type="compositionally biased region" description="Low complexity" evidence="6">
    <location>
        <begin position="137"/>
        <end position="146"/>
    </location>
</feature>
<gene>
    <name evidence="9" type="ORF">CHARACLAT_007309</name>
</gene>
<feature type="region of interest" description="Disordered" evidence="6">
    <location>
        <begin position="118"/>
        <end position="418"/>
    </location>
</feature>
<feature type="compositionally biased region" description="Polar residues" evidence="6">
    <location>
        <begin position="358"/>
        <end position="368"/>
    </location>
</feature>
<dbReference type="EMBL" id="JAHUTJ010000398">
    <property type="protein sequence ID" value="MED6263715.1"/>
    <property type="molecule type" value="Genomic_DNA"/>
</dbReference>
<sequence>MSFASDRLYNGYLRRNMPTIVSKVKVREIITHLPCLTTHDRENIEAKRESSGNYDGMVLLLDCLRRRENWPEQFIQALEACEHTNLAAEIRQEYDSLRGVNNSSSGSAPTTVVRAHVHPTPAANHPPVSGNAVSGQATAAQPAETLPAPPEPAAQAPPPVRTPAQQQVPQITAVQASVAVSPPEPSPEPPQSTQDEVPLLPSTPPPSPAQVAEPLLLQEKTVPQQEPEENSESDIRDASGGASLVPGNMSSEKKKAAVNVVTSPQQQSIVPHSETETSFNPDPPQTAVATNDKQQQSPSSAPINSEVPDGSSLLTLTPVKLPVQDTTPPDHKVPTAVLQPEKSPERAAAQIFKGGPQTEATASTSPKLGTNRRDNFPEDRDDNTVCLSKPGQLISIQPDNHASPPVQASNFPLQPFSGNSERLEISEAASGAETLFPACTAVSPEVENATSAQPCQENGIAPDHSEPEENHYESPNQSFEVMENVVHVAEAPSILNLDGQAPVPQLQIVNGEPAKGSFAAVLPSIRAADDTVSHFNSHRSESFNPPELEGAGFSSEQKPLPNSDKTKGPNSSDDKSTTKYIMIAIGVGVLACALLMLRK</sequence>
<dbReference type="SUPFAM" id="SSF47986">
    <property type="entry name" value="DEATH domain"/>
    <property type="match status" value="1"/>
</dbReference>
<dbReference type="Proteomes" id="UP001352852">
    <property type="component" value="Unassembled WGS sequence"/>
</dbReference>
<keyword evidence="1" id="KW-1017">Isopeptide bond</keyword>
<protein>
    <recommendedName>
        <fullName evidence="8">Caspase recruitment domain-containing protein</fullName>
    </recommendedName>
</protein>
<evidence type="ECO:0000313" key="9">
    <source>
        <dbReference type="EMBL" id="MED6263715.1"/>
    </source>
</evidence>
<feature type="compositionally biased region" description="Basic and acidic residues" evidence="6">
    <location>
        <begin position="463"/>
        <end position="472"/>
    </location>
</feature>
<keyword evidence="4" id="KW-0832">Ubl conjugation</keyword>
<feature type="compositionally biased region" description="Polar residues" evidence="6">
    <location>
        <begin position="260"/>
        <end position="280"/>
    </location>
</feature>
<evidence type="ECO:0000259" key="8">
    <source>
        <dbReference type="Pfam" id="PF16739"/>
    </source>
</evidence>
<dbReference type="InterPro" id="IPR042144">
    <property type="entry name" value="CARD_IPS1"/>
</dbReference>
<comment type="caution">
    <text evidence="9">The sequence shown here is derived from an EMBL/GenBank/DDBJ whole genome shotgun (WGS) entry which is preliminary data.</text>
</comment>
<evidence type="ECO:0000256" key="2">
    <source>
        <dbReference type="ARBA" id="ARBA00022553"/>
    </source>
</evidence>
<feature type="compositionally biased region" description="Polar residues" evidence="6">
    <location>
        <begin position="163"/>
        <end position="172"/>
    </location>
</feature>
<reference evidence="9 10" key="1">
    <citation type="submission" date="2021-06" db="EMBL/GenBank/DDBJ databases">
        <authorList>
            <person name="Palmer J.M."/>
        </authorList>
    </citation>
    <scope>NUCLEOTIDE SEQUENCE [LARGE SCALE GENOMIC DNA]</scope>
    <source>
        <strain evidence="9 10">CL_MEX2019</strain>
        <tissue evidence="9">Muscle</tissue>
    </source>
</reference>
<keyword evidence="7" id="KW-0812">Transmembrane</keyword>
<evidence type="ECO:0000256" key="5">
    <source>
        <dbReference type="ARBA" id="ARBA00022859"/>
    </source>
</evidence>
<feature type="region of interest" description="Disordered" evidence="6">
    <location>
        <begin position="453"/>
        <end position="474"/>
    </location>
</feature>
<keyword evidence="2" id="KW-0597">Phosphoprotein</keyword>
<feature type="compositionally biased region" description="Pro residues" evidence="6">
    <location>
        <begin position="147"/>
        <end position="161"/>
    </location>
</feature>
<evidence type="ECO:0000256" key="3">
    <source>
        <dbReference type="ARBA" id="ARBA00022588"/>
    </source>
</evidence>
<feature type="domain" description="Caspase recruitment" evidence="8">
    <location>
        <begin position="6"/>
        <end position="93"/>
    </location>
</feature>
<evidence type="ECO:0000256" key="6">
    <source>
        <dbReference type="SAM" id="MobiDB-lite"/>
    </source>
</evidence>
<keyword evidence="10" id="KW-1185">Reference proteome</keyword>
<evidence type="ECO:0000256" key="1">
    <source>
        <dbReference type="ARBA" id="ARBA00022499"/>
    </source>
</evidence>